<sequence length="85" mass="8228">MYPDRCADDDVSSCEDSGTGAGGSGGSGAGGGAATLDDPDGEHDSAGCSVGAGSAGRRASSGWTLPAIGLALSLASRAGRRRDRR</sequence>
<evidence type="ECO:0000313" key="2">
    <source>
        <dbReference type="EMBL" id="CAN99137.1"/>
    </source>
</evidence>
<dbReference type="EMBL" id="AM746676">
    <property type="protein sequence ID" value="CAN99137.1"/>
    <property type="molecule type" value="Genomic_DNA"/>
</dbReference>
<evidence type="ECO:0000256" key="1">
    <source>
        <dbReference type="SAM" id="MobiDB-lite"/>
    </source>
</evidence>
<dbReference type="Proteomes" id="UP000002139">
    <property type="component" value="Chromosome"/>
</dbReference>
<feature type="compositionally biased region" description="Low complexity" evidence="1">
    <location>
        <begin position="46"/>
        <end position="61"/>
    </location>
</feature>
<evidence type="ECO:0000313" key="3">
    <source>
        <dbReference type="Proteomes" id="UP000002139"/>
    </source>
</evidence>
<feature type="region of interest" description="Disordered" evidence="1">
    <location>
        <begin position="1"/>
        <end position="61"/>
    </location>
</feature>
<gene>
    <name evidence="2" type="ordered locus">sce8965</name>
</gene>
<organism evidence="2 3">
    <name type="scientific">Sorangium cellulosum (strain So ce56)</name>
    <name type="common">Polyangium cellulosum (strain So ce56)</name>
    <dbReference type="NCBI Taxonomy" id="448385"/>
    <lineage>
        <taxon>Bacteria</taxon>
        <taxon>Pseudomonadati</taxon>
        <taxon>Myxococcota</taxon>
        <taxon>Polyangia</taxon>
        <taxon>Polyangiales</taxon>
        <taxon>Polyangiaceae</taxon>
        <taxon>Sorangium</taxon>
    </lineage>
</organism>
<name>A9G979_SORC5</name>
<dbReference type="HOGENOM" id="CLU_2510947_0_0_7"/>
<accession>A9G979</accession>
<reference evidence="2 3" key="1">
    <citation type="journal article" date="2007" name="Nat. Biotechnol.">
        <title>Complete genome sequence of the myxobacterium Sorangium cellulosum.</title>
        <authorList>
            <person name="Schneiker S."/>
            <person name="Perlova O."/>
            <person name="Kaiser O."/>
            <person name="Gerth K."/>
            <person name="Alici A."/>
            <person name="Altmeyer M.O."/>
            <person name="Bartels D."/>
            <person name="Bekel T."/>
            <person name="Beyer S."/>
            <person name="Bode E."/>
            <person name="Bode H.B."/>
            <person name="Bolten C.J."/>
            <person name="Choudhuri J.V."/>
            <person name="Doss S."/>
            <person name="Elnakady Y.A."/>
            <person name="Frank B."/>
            <person name="Gaigalat L."/>
            <person name="Goesmann A."/>
            <person name="Groeger C."/>
            <person name="Gross F."/>
            <person name="Jelsbak L."/>
            <person name="Jelsbak L."/>
            <person name="Kalinowski J."/>
            <person name="Kegler C."/>
            <person name="Knauber T."/>
            <person name="Konietzny S."/>
            <person name="Kopp M."/>
            <person name="Krause L."/>
            <person name="Krug D."/>
            <person name="Linke B."/>
            <person name="Mahmud T."/>
            <person name="Martinez-Arias R."/>
            <person name="McHardy A.C."/>
            <person name="Merai M."/>
            <person name="Meyer F."/>
            <person name="Mormann S."/>
            <person name="Munoz-Dorado J."/>
            <person name="Perez J."/>
            <person name="Pradella S."/>
            <person name="Rachid S."/>
            <person name="Raddatz G."/>
            <person name="Rosenau F."/>
            <person name="Rueckert C."/>
            <person name="Sasse F."/>
            <person name="Scharfe M."/>
            <person name="Schuster S.C."/>
            <person name="Suen G."/>
            <person name="Treuner-Lange A."/>
            <person name="Velicer G.J."/>
            <person name="Vorholter F.-J."/>
            <person name="Weissman K.J."/>
            <person name="Welch R.D."/>
            <person name="Wenzel S.C."/>
            <person name="Whitworth D.E."/>
            <person name="Wilhelm S."/>
            <person name="Wittmann C."/>
            <person name="Bloecker H."/>
            <person name="Puehler A."/>
            <person name="Mueller R."/>
        </authorList>
    </citation>
    <scope>NUCLEOTIDE SEQUENCE [LARGE SCALE GENOMIC DNA]</scope>
    <source>
        <strain evidence="3">So ce56</strain>
    </source>
</reference>
<dbReference type="KEGG" id="scl:sce8965"/>
<feature type="compositionally biased region" description="Gly residues" evidence="1">
    <location>
        <begin position="19"/>
        <end position="33"/>
    </location>
</feature>
<keyword evidence="3" id="KW-1185">Reference proteome</keyword>
<dbReference type="AlphaFoldDB" id="A9G979"/>
<dbReference type="STRING" id="448385.sce8965"/>
<dbReference type="BioCyc" id="SCEL448385:SCE_RS53440-MONOMER"/>
<protein>
    <submittedName>
        <fullName evidence="2">Uncharacterized protein</fullName>
    </submittedName>
</protein>
<proteinExistence type="predicted"/>